<dbReference type="EMBL" id="UINC01000349">
    <property type="protein sequence ID" value="SUZ53781.1"/>
    <property type="molecule type" value="Genomic_DNA"/>
</dbReference>
<reference evidence="1" key="1">
    <citation type="submission" date="2018-05" db="EMBL/GenBank/DDBJ databases">
        <authorList>
            <person name="Lanie J.A."/>
            <person name="Ng W.-L."/>
            <person name="Kazmierczak K.M."/>
            <person name="Andrzejewski T.M."/>
            <person name="Davidsen T.M."/>
            <person name="Wayne K.J."/>
            <person name="Tettelin H."/>
            <person name="Glass J.I."/>
            <person name="Rusch D."/>
            <person name="Podicherti R."/>
            <person name="Tsui H.-C.T."/>
            <person name="Winkler M.E."/>
        </authorList>
    </citation>
    <scope>NUCLEOTIDE SEQUENCE</scope>
</reference>
<organism evidence="1">
    <name type="scientific">marine metagenome</name>
    <dbReference type="NCBI Taxonomy" id="408172"/>
    <lineage>
        <taxon>unclassified sequences</taxon>
        <taxon>metagenomes</taxon>
        <taxon>ecological metagenomes</taxon>
    </lineage>
</organism>
<dbReference type="Pfam" id="PF02635">
    <property type="entry name" value="DsrE"/>
    <property type="match status" value="1"/>
</dbReference>
<name>A0A381NGW2_9ZZZZ</name>
<accession>A0A381NGW2</accession>
<proteinExistence type="predicted"/>
<dbReference type="Gene3D" id="3.40.1260.10">
    <property type="entry name" value="DsrEFH-like"/>
    <property type="match status" value="1"/>
</dbReference>
<dbReference type="InterPro" id="IPR003787">
    <property type="entry name" value="Sulphur_relay_DsrE/F-like"/>
</dbReference>
<feature type="non-terminal residue" evidence="1">
    <location>
        <position position="182"/>
    </location>
</feature>
<evidence type="ECO:0000313" key="1">
    <source>
        <dbReference type="EMBL" id="SUZ53781.1"/>
    </source>
</evidence>
<gene>
    <name evidence="1" type="ORF">METZ01_LOCUS6635</name>
</gene>
<dbReference type="PANTHER" id="PTHR37691:SF1">
    <property type="entry name" value="BLR3518 PROTEIN"/>
    <property type="match status" value="1"/>
</dbReference>
<sequence length="182" mass="19782">MMRALGMCAMNLAVGLLVTVPVSAQNTRNDLHDGPLIEGFGRHVDLPNADFVMRTDDNIYRVAFEISQPLNAPERPHMRLEAAARFMNMHAHAGIPQEDLQVKLVLHGGGTRAAMTNEAYQERYEMDNPSLPLLEALSDAGVEIFLCEQSRVLNGLDANEVSAPVKSALSAMTAVVTLQADG</sequence>
<dbReference type="PANTHER" id="PTHR37691">
    <property type="entry name" value="BLR3518 PROTEIN"/>
    <property type="match status" value="1"/>
</dbReference>
<dbReference type="SUPFAM" id="SSF75169">
    <property type="entry name" value="DsrEFH-like"/>
    <property type="match status" value="1"/>
</dbReference>
<dbReference type="InterPro" id="IPR027396">
    <property type="entry name" value="DsrEFH-like"/>
</dbReference>
<dbReference type="AlphaFoldDB" id="A0A381NGW2"/>
<protein>
    <submittedName>
        <fullName evidence="1">Uncharacterized protein</fullName>
    </submittedName>
</protein>